<protein>
    <recommendedName>
        <fullName evidence="3">NmrA-like domain-containing protein</fullName>
    </recommendedName>
</protein>
<dbReference type="EMBL" id="JAOQAZ010000048">
    <property type="protein sequence ID" value="KAJ4245027.1"/>
    <property type="molecule type" value="Genomic_DNA"/>
</dbReference>
<dbReference type="InterPro" id="IPR008030">
    <property type="entry name" value="NmrA-like"/>
</dbReference>
<name>A0A9W8V7Z3_9HYPO</name>
<proteinExistence type="inferred from homology"/>
<reference evidence="4" key="1">
    <citation type="submission" date="2022-09" db="EMBL/GenBank/DDBJ databases">
        <title>Fusarium specimens isolated from Avocado Roots.</title>
        <authorList>
            <person name="Stajich J."/>
            <person name="Roper C."/>
            <person name="Heimlech-Rivalta G."/>
        </authorList>
    </citation>
    <scope>NUCLEOTIDE SEQUENCE</scope>
    <source>
        <strain evidence="4">CF00136</strain>
    </source>
</reference>
<dbReference type="Proteomes" id="UP001152049">
    <property type="component" value="Unassembled WGS sequence"/>
</dbReference>
<accession>A0A9W8V7Z3</accession>
<comment type="similarity">
    <text evidence="1">Belongs to the NmrA-type oxidoreductase family.</text>
</comment>
<evidence type="ECO:0000256" key="1">
    <source>
        <dbReference type="ARBA" id="ARBA00006328"/>
    </source>
</evidence>
<gene>
    <name evidence="4" type="ORF">NW762_014235</name>
</gene>
<evidence type="ECO:0000256" key="2">
    <source>
        <dbReference type="ARBA" id="ARBA00022857"/>
    </source>
</evidence>
<dbReference type="Pfam" id="PF05368">
    <property type="entry name" value="NmrA"/>
    <property type="match status" value="1"/>
</dbReference>
<dbReference type="SUPFAM" id="SSF51735">
    <property type="entry name" value="NAD(P)-binding Rossmann-fold domains"/>
    <property type="match status" value="1"/>
</dbReference>
<feature type="domain" description="NmrA-like" evidence="3">
    <location>
        <begin position="11"/>
        <end position="304"/>
    </location>
</feature>
<evidence type="ECO:0000259" key="3">
    <source>
        <dbReference type="Pfam" id="PF05368"/>
    </source>
</evidence>
<dbReference type="AlphaFoldDB" id="A0A9W8V7Z3"/>
<evidence type="ECO:0000313" key="4">
    <source>
        <dbReference type="EMBL" id="KAJ4245027.1"/>
    </source>
</evidence>
<dbReference type="InterPro" id="IPR051164">
    <property type="entry name" value="NmrA-like_oxidored"/>
</dbReference>
<dbReference type="OrthoDB" id="3539286at2759"/>
<dbReference type="Gene3D" id="3.40.50.720">
    <property type="entry name" value="NAD(P)-binding Rossmann-like Domain"/>
    <property type="match status" value="1"/>
</dbReference>
<sequence>MASTNSPVYFITAASGHIGSHLIPILLSQQPKPTLILPTGNPDRLTSQLGTNANDTHVKIVHGDIQDSIFVETLAAEHSVTAAFLCLIGENELMVTLNILDALKHAGTVKHIVYLSACGDFDLEPIRGGTFGHMWAGHVLVKPIIEAQLRYSLPPRSQPGGFSWTILGPTLFFTNDLRSKKRILGEGLFDEPLGSTGVSRVDPVDIALAAANALQDDGKLWSGKKVMIGSLETYTNEQVAKLWSEATQTKVSFLSSDRAGLETFEKNHRPVVGKVWARDMRLMYEYFEAKGFGMTDEEYADQVKLLGREPASYEDFVKTTGERRRTSPTH</sequence>
<keyword evidence="2" id="KW-0521">NADP</keyword>
<keyword evidence="5" id="KW-1185">Reference proteome</keyword>
<dbReference type="PANTHER" id="PTHR42748:SF7">
    <property type="entry name" value="NMRA LIKE REDOX SENSOR 1-RELATED"/>
    <property type="match status" value="1"/>
</dbReference>
<dbReference type="PANTHER" id="PTHR42748">
    <property type="entry name" value="NITROGEN METABOLITE REPRESSION PROTEIN NMRA FAMILY MEMBER"/>
    <property type="match status" value="1"/>
</dbReference>
<organism evidence="4 5">
    <name type="scientific">Fusarium torreyae</name>
    <dbReference type="NCBI Taxonomy" id="1237075"/>
    <lineage>
        <taxon>Eukaryota</taxon>
        <taxon>Fungi</taxon>
        <taxon>Dikarya</taxon>
        <taxon>Ascomycota</taxon>
        <taxon>Pezizomycotina</taxon>
        <taxon>Sordariomycetes</taxon>
        <taxon>Hypocreomycetidae</taxon>
        <taxon>Hypocreales</taxon>
        <taxon>Nectriaceae</taxon>
        <taxon>Fusarium</taxon>
    </lineage>
</organism>
<evidence type="ECO:0000313" key="5">
    <source>
        <dbReference type="Proteomes" id="UP001152049"/>
    </source>
</evidence>
<dbReference type="InterPro" id="IPR036291">
    <property type="entry name" value="NAD(P)-bd_dom_sf"/>
</dbReference>
<comment type="caution">
    <text evidence="4">The sequence shown here is derived from an EMBL/GenBank/DDBJ whole genome shotgun (WGS) entry which is preliminary data.</text>
</comment>